<keyword evidence="4 8" id="KW-0067">ATP-binding</keyword>
<dbReference type="InterPro" id="IPR050561">
    <property type="entry name" value="PTP"/>
</dbReference>
<dbReference type="GO" id="GO:0005524">
    <property type="term" value="F:ATP binding"/>
    <property type="evidence" value="ECO:0007669"/>
    <property type="project" value="UniProtKB-KW"/>
</dbReference>
<evidence type="ECO:0000259" key="6">
    <source>
        <dbReference type="PROSITE" id="PS50056"/>
    </source>
</evidence>
<evidence type="ECO:0000313" key="8">
    <source>
        <dbReference type="EMBL" id="RKJ98746.1"/>
    </source>
</evidence>
<evidence type="ECO:0000259" key="5">
    <source>
        <dbReference type="PROSITE" id="PS50054"/>
    </source>
</evidence>
<feature type="domain" description="Tyrosine-protein phosphatase" evidence="5">
    <location>
        <begin position="296"/>
        <end position="444"/>
    </location>
</feature>
<dbReference type="GO" id="GO:0016887">
    <property type="term" value="F:ATP hydrolysis activity"/>
    <property type="evidence" value="ECO:0007669"/>
    <property type="project" value="InterPro"/>
</dbReference>
<dbReference type="InterPro" id="IPR000387">
    <property type="entry name" value="Tyr_Pase_dom"/>
</dbReference>
<feature type="domain" description="ABC transporter" evidence="7">
    <location>
        <begin position="11"/>
        <end position="243"/>
    </location>
</feature>
<dbReference type="PANTHER" id="PTHR23339">
    <property type="entry name" value="TYROSINE SPECIFIC PROTEIN PHOSPHATASE AND DUAL SPECIFICITY PROTEIN PHOSPHATASE"/>
    <property type="match status" value="1"/>
</dbReference>
<keyword evidence="1" id="KW-0472">Membrane</keyword>
<keyword evidence="1" id="KW-1003">Cell membrane</keyword>
<dbReference type="Gene3D" id="3.90.190.10">
    <property type="entry name" value="Protein tyrosine phosphatase superfamily"/>
    <property type="match status" value="1"/>
</dbReference>
<dbReference type="Pfam" id="PF00005">
    <property type="entry name" value="ABC_tran"/>
    <property type="match status" value="1"/>
</dbReference>
<dbReference type="SMART" id="SM00195">
    <property type="entry name" value="DSPc"/>
    <property type="match status" value="1"/>
</dbReference>
<evidence type="ECO:0000256" key="3">
    <source>
        <dbReference type="ARBA" id="ARBA00022801"/>
    </source>
</evidence>
<name>A0A420KFR7_9BURK</name>
<dbReference type="Pfam" id="PF22785">
    <property type="entry name" value="Tc-R-P"/>
    <property type="match status" value="1"/>
</dbReference>
<dbReference type="SUPFAM" id="SSF52540">
    <property type="entry name" value="P-loop containing nucleoside triphosphate hydrolases"/>
    <property type="match status" value="1"/>
</dbReference>
<dbReference type="Gene3D" id="3.40.50.300">
    <property type="entry name" value="P-loop containing nucleotide triphosphate hydrolases"/>
    <property type="match status" value="1"/>
</dbReference>
<gene>
    <name evidence="8" type="ORF">CE154_003025</name>
</gene>
<dbReference type="PROSITE" id="PS50056">
    <property type="entry name" value="TYR_PHOSPHATASE_2"/>
    <property type="match status" value="1"/>
</dbReference>
<dbReference type="AlphaFoldDB" id="A0A420KFR7"/>
<dbReference type="SMART" id="SM00382">
    <property type="entry name" value="AAA"/>
    <property type="match status" value="1"/>
</dbReference>
<dbReference type="EMBL" id="NKDB02000001">
    <property type="protein sequence ID" value="RKJ98746.1"/>
    <property type="molecule type" value="Genomic_DNA"/>
</dbReference>
<reference evidence="8 9" key="1">
    <citation type="submission" date="2018-09" db="EMBL/GenBank/DDBJ databases">
        <title>Genome comparison of Alicycliphilus sp. BQ1, a polyurethanolytic bacterium, with its closest phylogenetic relatives Alicycliphilus denitrificans BC and K601, unable to attack polyurethane.</title>
        <authorList>
            <person name="Loza-Tavera H."/>
            <person name="Lozano L."/>
            <person name="Cevallos M."/>
            <person name="Maya-Lucas O."/>
            <person name="Garcia-Mena J."/>
            <person name="Hernandez J."/>
        </authorList>
    </citation>
    <scope>NUCLEOTIDE SEQUENCE [LARGE SCALE GENOMIC DNA]</scope>
    <source>
        <strain evidence="8 9">BQ1</strain>
    </source>
</reference>
<dbReference type="FunFam" id="3.90.190.10:FF:000157">
    <property type="entry name" value="Protein-tyrosine phosphatase"/>
    <property type="match status" value="1"/>
</dbReference>
<dbReference type="InterPro" id="IPR029021">
    <property type="entry name" value="Prot-tyrosine_phosphatase-like"/>
</dbReference>
<organism evidence="8 9">
    <name type="scientific">Alicycliphilus denitrificans</name>
    <dbReference type="NCBI Taxonomy" id="179636"/>
    <lineage>
        <taxon>Bacteria</taxon>
        <taxon>Pseudomonadati</taxon>
        <taxon>Pseudomonadota</taxon>
        <taxon>Betaproteobacteria</taxon>
        <taxon>Burkholderiales</taxon>
        <taxon>Comamonadaceae</taxon>
        <taxon>Alicycliphilus</taxon>
    </lineage>
</organism>
<evidence type="ECO:0000256" key="1">
    <source>
        <dbReference type="ARBA" id="ARBA00022475"/>
    </source>
</evidence>
<dbReference type="Proteomes" id="UP000216225">
    <property type="component" value="Unassembled WGS sequence"/>
</dbReference>
<dbReference type="InterPro" id="IPR027417">
    <property type="entry name" value="P-loop_NTPase"/>
</dbReference>
<evidence type="ECO:0000256" key="2">
    <source>
        <dbReference type="ARBA" id="ARBA00022741"/>
    </source>
</evidence>
<dbReference type="InterPro" id="IPR020422">
    <property type="entry name" value="TYR_PHOSPHATASE_DUAL_dom"/>
</dbReference>
<feature type="domain" description="Tyrosine specific protein phosphatases" evidence="6">
    <location>
        <begin position="369"/>
        <end position="433"/>
    </location>
</feature>
<evidence type="ECO:0000256" key="4">
    <source>
        <dbReference type="ARBA" id="ARBA00022840"/>
    </source>
</evidence>
<protein>
    <submittedName>
        <fullName evidence="8">ATP-binding cassette domain-containing protein</fullName>
    </submittedName>
</protein>
<keyword evidence="3" id="KW-0378">Hydrolase</keyword>
<dbReference type="InterPro" id="IPR003439">
    <property type="entry name" value="ABC_transporter-like_ATP-bd"/>
</dbReference>
<proteinExistence type="predicted"/>
<dbReference type="InterPro" id="IPR003593">
    <property type="entry name" value="AAA+_ATPase"/>
</dbReference>
<evidence type="ECO:0000313" key="9">
    <source>
        <dbReference type="Proteomes" id="UP000216225"/>
    </source>
</evidence>
<accession>A0A420KFR7</accession>
<sequence length="447" mass="48378">MNASHAPQPCLSAEGLGAAFGGKIVLAELDFALPPRAITALLGPVGAGKSALLRTLAGLNDSNPRFRQWGQVRYLDEPLSGTHRPRLVQQNTRLMMASTFDALVEHVRARLGLSPGGLRDWCATHVHGMGFPELASLLDRPTLDLTPVQQRAVAILREASAEPALLMVDEPTADIDDYDAYLLLDLLRRVADTSAVLLVVHNQKHARMAAQHMLLIAGGRVQEARGMEDFLLAQQSPAGRQFVRTGSCALPAPDADPATLADDVPAPPPLPAAARAAMAAPPASAAHVPASRGPHGFAWLEPGRLAGTPLPGVVNAMEHDLALLRQCGITTLITLTERDLPQEPLRRHGLSNLHLPVRDREPPTVAQIQMLLMRMQTLLRRGEVLAVHCLAGLGRTGTVLAAWLIYKGLTAAEALRRVRLVDPQYVQSTEQEEFLQRYEDAILRKII</sequence>
<dbReference type="PROSITE" id="PS50893">
    <property type="entry name" value="ABC_TRANSPORTER_2"/>
    <property type="match status" value="1"/>
</dbReference>
<dbReference type="PROSITE" id="PS50054">
    <property type="entry name" value="TYR_PHOSPHATASE_DUAL"/>
    <property type="match status" value="1"/>
</dbReference>
<comment type="caution">
    <text evidence="8">The sequence shown here is derived from an EMBL/GenBank/DDBJ whole genome shotgun (WGS) entry which is preliminary data.</text>
</comment>
<dbReference type="SUPFAM" id="SSF52799">
    <property type="entry name" value="(Phosphotyrosine protein) phosphatases II"/>
    <property type="match status" value="1"/>
</dbReference>
<dbReference type="RefSeq" id="WP_094435037.1">
    <property type="nucleotide sequence ID" value="NZ_CP181370.1"/>
</dbReference>
<evidence type="ECO:0000259" key="7">
    <source>
        <dbReference type="PROSITE" id="PS50893"/>
    </source>
</evidence>
<keyword evidence="2" id="KW-0547">Nucleotide-binding</keyword>
<dbReference type="PROSITE" id="PS00383">
    <property type="entry name" value="TYR_PHOSPHATASE_1"/>
    <property type="match status" value="1"/>
</dbReference>
<dbReference type="InterPro" id="IPR016130">
    <property type="entry name" value="Tyr_Pase_AS"/>
</dbReference>